<keyword evidence="2" id="KW-1185">Reference proteome</keyword>
<dbReference type="Proteomes" id="UP000295814">
    <property type="component" value="Unassembled WGS sequence"/>
</dbReference>
<reference evidence="1 2" key="2">
    <citation type="submission" date="2019-07" db="EMBL/GenBank/DDBJ databases">
        <title>Seonamhaeicola sp. W255 draft genome.</title>
        <authorList>
            <person name="Zhang X.-Y."/>
            <person name="Zhang R."/>
            <person name="Zhong Y.-L."/>
            <person name="Du Z.-J."/>
        </authorList>
    </citation>
    <scope>NUCLEOTIDE SEQUENCE [LARGE SCALE GENOMIC DNA]</scope>
    <source>
        <strain evidence="1 2">W255</strain>
    </source>
</reference>
<dbReference type="OrthoDB" id="9779889at2"/>
<evidence type="ECO:0000313" key="1">
    <source>
        <dbReference type="EMBL" id="TWO30742.1"/>
    </source>
</evidence>
<protein>
    <submittedName>
        <fullName evidence="1">Uncharacterized protein</fullName>
    </submittedName>
</protein>
<evidence type="ECO:0000313" key="2">
    <source>
        <dbReference type="Proteomes" id="UP000295814"/>
    </source>
</evidence>
<dbReference type="RefSeq" id="WP_133357557.1">
    <property type="nucleotide sequence ID" value="NZ_SMZJ02000016.1"/>
</dbReference>
<dbReference type="EMBL" id="SMZJ02000016">
    <property type="protein sequence ID" value="TWO30742.1"/>
    <property type="molecule type" value="Genomic_DNA"/>
</dbReference>
<gene>
    <name evidence="1" type="ORF">E1J38_014465</name>
</gene>
<name>A0A562Y916_9FLAO</name>
<dbReference type="AlphaFoldDB" id="A0A562Y916"/>
<sequence length="226" mass="26734">MRIMEDCKKLYKIRTEALEKARQNHDYKERIRIYEEQTIYNPPDNNNPPEILKKLRSAYKGNTIEYLNDLYFEILEKIQKADKENNISELLLNCQISIGLIEPLICYNYKHYNSFNIKSIPAIYKGLIYFSVNGIKSQLKNIADIVDFFDELKFYKSDVEEAFERAKLSSNIYNTIKIKGNFQQSKLKKELDFDNGRFISSTVGYMIKVDKLEKCKIEKTTFLKIK</sequence>
<comment type="caution">
    <text evidence="1">The sequence shown here is derived from an EMBL/GenBank/DDBJ whole genome shotgun (WGS) entry which is preliminary data.</text>
</comment>
<proteinExistence type="predicted"/>
<accession>A0A562Y916</accession>
<reference evidence="1 2" key="1">
    <citation type="submission" date="2019-03" db="EMBL/GenBank/DDBJ databases">
        <authorList>
            <person name="Zhong Y.L."/>
        </authorList>
    </citation>
    <scope>NUCLEOTIDE SEQUENCE [LARGE SCALE GENOMIC DNA]</scope>
    <source>
        <strain evidence="1 2">W255</strain>
    </source>
</reference>
<organism evidence="1 2">
    <name type="scientific">Seonamhaeicola sediminis</name>
    <dbReference type="NCBI Taxonomy" id="2528206"/>
    <lineage>
        <taxon>Bacteria</taxon>
        <taxon>Pseudomonadati</taxon>
        <taxon>Bacteroidota</taxon>
        <taxon>Flavobacteriia</taxon>
        <taxon>Flavobacteriales</taxon>
        <taxon>Flavobacteriaceae</taxon>
    </lineage>
</organism>